<evidence type="ECO:0000313" key="13">
    <source>
        <dbReference type="EMBL" id="CAB5231087.1"/>
    </source>
</evidence>
<dbReference type="GO" id="GO:0005506">
    <property type="term" value="F:iron ion binding"/>
    <property type="evidence" value="ECO:0007669"/>
    <property type="project" value="InterPro"/>
</dbReference>
<reference evidence="5" key="1">
    <citation type="submission" date="2020-04" db="EMBL/GenBank/DDBJ databases">
        <authorList>
            <person name="Chiriac C."/>
            <person name="Salcher M."/>
            <person name="Ghai R."/>
            <person name="Kavagutti S V."/>
        </authorList>
    </citation>
    <scope>NUCLEOTIDE SEQUENCE</scope>
</reference>
<gene>
    <name evidence="8" type="ORF">UFOVP1032_21</name>
    <name evidence="9" type="ORF">UFOVP1125_89</name>
    <name evidence="10" type="ORF">UFOVP1173_35</name>
    <name evidence="11" type="ORF">UFOVP1241_105</name>
    <name evidence="12" type="ORF">UFOVP1491_21</name>
    <name evidence="13" type="ORF">UFOVP1579_21</name>
    <name evidence="5" type="ORF">UFOVP485_100</name>
    <name evidence="6" type="ORF">UFOVP575_52</name>
    <name evidence="7" type="ORF">UFOVP963_108</name>
</gene>
<accession>A0A6J5MG62</accession>
<feature type="domain" description="Prolyl 4-hydroxylase alpha subunit" evidence="4">
    <location>
        <begin position="20"/>
        <end position="186"/>
    </location>
</feature>
<evidence type="ECO:0000256" key="3">
    <source>
        <dbReference type="ARBA" id="ARBA00023002"/>
    </source>
</evidence>
<evidence type="ECO:0000256" key="2">
    <source>
        <dbReference type="ARBA" id="ARBA00022964"/>
    </source>
</evidence>
<evidence type="ECO:0000256" key="1">
    <source>
        <dbReference type="ARBA" id="ARBA00001961"/>
    </source>
</evidence>
<dbReference type="InterPro" id="IPR006620">
    <property type="entry name" value="Pro_4_hyd_alph"/>
</dbReference>
<evidence type="ECO:0000313" key="11">
    <source>
        <dbReference type="EMBL" id="CAB4192841.1"/>
    </source>
</evidence>
<dbReference type="EMBL" id="LR796457">
    <property type="protein sequence ID" value="CAB4145985.1"/>
    <property type="molecule type" value="Genomic_DNA"/>
</dbReference>
<evidence type="ECO:0000313" key="9">
    <source>
        <dbReference type="EMBL" id="CAB4185689.1"/>
    </source>
</evidence>
<dbReference type="GO" id="GO:0051213">
    <property type="term" value="F:dioxygenase activity"/>
    <property type="evidence" value="ECO:0007669"/>
    <property type="project" value="UniProtKB-KW"/>
</dbReference>
<dbReference type="EMBL" id="LR796551">
    <property type="protein sequence ID" value="CAB4150917.1"/>
    <property type="molecule type" value="Genomic_DNA"/>
</dbReference>
<evidence type="ECO:0000259" key="4">
    <source>
        <dbReference type="SMART" id="SM00702"/>
    </source>
</evidence>
<sequence length="248" mass="28962">MTMQEHSKIKIKGGEQLVPNEVWLFKNFLSPEELIEIRNEIDNSTTPEDIYIESLSKYQSRIEGLIDGDFKISKNSPKRNSLSRIDTKHENHGMPPHVDLVGWINLVVDCFVPESFEGNKIRQEMAPYAFVIYFNDNYSGGEICYPEYNVEHKPKAGDLVIHSSEIIHAVKKVKQAKRYMHQGHIDELFWADKDKHDLVYLPKDSKDSVIYNSTEGDPLWMFYIDAPIIYNKRMAKFKETYIDQHLYS</sequence>
<dbReference type="Gene3D" id="2.60.120.620">
    <property type="entry name" value="q2cbj1_9rhob like domain"/>
    <property type="match status" value="1"/>
</dbReference>
<dbReference type="SMART" id="SM00702">
    <property type="entry name" value="P4Hc"/>
    <property type="match status" value="1"/>
</dbReference>
<dbReference type="EMBL" id="LR797455">
    <property type="protein sequence ID" value="CAB4217323.1"/>
    <property type="molecule type" value="Genomic_DNA"/>
</dbReference>
<proteinExistence type="predicted"/>
<dbReference type="GO" id="GO:0016705">
    <property type="term" value="F:oxidoreductase activity, acting on paired donors, with incorporation or reduction of molecular oxygen"/>
    <property type="evidence" value="ECO:0007669"/>
    <property type="project" value="InterPro"/>
</dbReference>
<dbReference type="EMBL" id="LR796983">
    <property type="protein sequence ID" value="CAB4179620.1"/>
    <property type="molecule type" value="Genomic_DNA"/>
</dbReference>
<evidence type="ECO:0000313" key="7">
    <source>
        <dbReference type="EMBL" id="CAB4175023.1"/>
    </source>
</evidence>
<evidence type="ECO:0000313" key="8">
    <source>
        <dbReference type="EMBL" id="CAB4179620.1"/>
    </source>
</evidence>
<dbReference type="EMBL" id="LR797188">
    <property type="protein sequence ID" value="CAB4192841.1"/>
    <property type="molecule type" value="Genomic_DNA"/>
</dbReference>
<evidence type="ECO:0000313" key="5">
    <source>
        <dbReference type="EMBL" id="CAB4145985.1"/>
    </source>
</evidence>
<evidence type="ECO:0000313" key="12">
    <source>
        <dbReference type="EMBL" id="CAB4217323.1"/>
    </source>
</evidence>
<comment type="cofactor">
    <cofactor evidence="1">
        <name>L-ascorbate</name>
        <dbReference type="ChEBI" id="CHEBI:38290"/>
    </cofactor>
</comment>
<evidence type="ECO:0000313" key="6">
    <source>
        <dbReference type="EMBL" id="CAB4150917.1"/>
    </source>
</evidence>
<name>A0A6J5MG62_9CAUD</name>
<keyword evidence="3" id="KW-0560">Oxidoreductase</keyword>
<dbReference type="EMBL" id="LR796915">
    <property type="protein sequence ID" value="CAB4175023.1"/>
    <property type="molecule type" value="Genomic_DNA"/>
</dbReference>
<dbReference type="EMBL" id="LR797080">
    <property type="protein sequence ID" value="CAB4185689.1"/>
    <property type="molecule type" value="Genomic_DNA"/>
</dbReference>
<protein>
    <submittedName>
        <fullName evidence="5">Oxoglutarate/iron-dependent dioxygenase</fullName>
    </submittedName>
</protein>
<dbReference type="EMBL" id="LR798431">
    <property type="protein sequence ID" value="CAB5231087.1"/>
    <property type="molecule type" value="Genomic_DNA"/>
</dbReference>
<keyword evidence="2 5" id="KW-0223">Dioxygenase</keyword>
<organism evidence="5">
    <name type="scientific">uncultured Caudovirales phage</name>
    <dbReference type="NCBI Taxonomy" id="2100421"/>
    <lineage>
        <taxon>Viruses</taxon>
        <taxon>Duplodnaviria</taxon>
        <taxon>Heunggongvirae</taxon>
        <taxon>Uroviricota</taxon>
        <taxon>Caudoviricetes</taxon>
        <taxon>Peduoviridae</taxon>
        <taxon>Maltschvirus</taxon>
        <taxon>Maltschvirus maltsch</taxon>
    </lineage>
</organism>
<dbReference type="EMBL" id="LR797131">
    <property type="protein sequence ID" value="CAB4188926.1"/>
    <property type="molecule type" value="Genomic_DNA"/>
</dbReference>
<dbReference type="GO" id="GO:0031418">
    <property type="term" value="F:L-ascorbic acid binding"/>
    <property type="evidence" value="ECO:0007669"/>
    <property type="project" value="InterPro"/>
</dbReference>
<evidence type="ECO:0000313" key="10">
    <source>
        <dbReference type="EMBL" id="CAB4188926.1"/>
    </source>
</evidence>